<feature type="binding site" evidence="8">
    <location>
        <position position="68"/>
    </location>
    <ligand>
        <name>GTP</name>
        <dbReference type="ChEBI" id="CHEBI:37565"/>
    </ligand>
</feature>
<evidence type="ECO:0000259" key="9">
    <source>
        <dbReference type="Pfam" id="PF12804"/>
    </source>
</evidence>
<evidence type="ECO:0000313" key="11">
    <source>
        <dbReference type="Proteomes" id="UP000095200"/>
    </source>
</evidence>
<sequence length="222" mass="24496">MIRCPGLQGVVLAGGKSLRMGKDKAGVVFRGQNLVERAVHVLEKLCDRVWIAGRDAREHGLSNPWFLDDAPGKGPLRGIVTALEHIGAPCMFLPCDLPLMDVSTAALLIKAYMTRPPHTLRTDFIQQETGFIEALVAIYDPGCIPHIHQALRKKQYKVAPAIPDALCVHVPYAKSHSRPFLNVNYPHDLQLLHQAADQFCLLPETKKSRFNNADVDAPAPKS</sequence>
<dbReference type="Pfam" id="PF12804">
    <property type="entry name" value="NTP_transf_3"/>
    <property type="match status" value="1"/>
</dbReference>
<dbReference type="GO" id="GO:0061603">
    <property type="term" value="F:molybdenum cofactor guanylyltransferase activity"/>
    <property type="evidence" value="ECO:0007669"/>
    <property type="project" value="UniProtKB-EC"/>
</dbReference>
<feature type="binding site" evidence="8">
    <location>
        <position position="96"/>
    </location>
    <ligand>
        <name>GTP</name>
        <dbReference type="ChEBI" id="CHEBI:37565"/>
    </ligand>
</feature>
<evidence type="ECO:0000256" key="6">
    <source>
        <dbReference type="ARBA" id="ARBA00023134"/>
    </source>
</evidence>
<feature type="binding site" evidence="8">
    <location>
        <position position="24"/>
    </location>
    <ligand>
        <name>GTP</name>
        <dbReference type="ChEBI" id="CHEBI:37565"/>
    </ligand>
</feature>
<evidence type="ECO:0000313" key="10">
    <source>
        <dbReference type="EMBL" id="GAU08299.1"/>
    </source>
</evidence>
<organism evidence="10 11">
    <name type="scientific">Desulfoplanes formicivorans</name>
    <dbReference type="NCBI Taxonomy" id="1592317"/>
    <lineage>
        <taxon>Bacteria</taxon>
        <taxon>Pseudomonadati</taxon>
        <taxon>Thermodesulfobacteriota</taxon>
        <taxon>Desulfovibrionia</taxon>
        <taxon>Desulfovibrionales</taxon>
        <taxon>Desulfoplanaceae</taxon>
        <taxon>Desulfoplanes</taxon>
    </lineage>
</organism>
<keyword evidence="6 8" id="KW-0342">GTP-binding</keyword>
<proteinExistence type="inferred from homology"/>
<protein>
    <recommendedName>
        <fullName evidence="8">Probable molybdenum cofactor guanylyltransferase</fullName>
        <shortName evidence="8">MoCo guanylyltransferase</shortName>
        <ecNumber evidence="8">2.7.7.77</ecNumber>
    </recommendedName>
    <alternativeName>
        <fullName evidence="8">GTP:molybdopterin guanylyltransferase</fullName>
    </alternativeName>
    <alternativeName>
        <fullName evidence="8">Mo-MPT guanylyltransferase</fullName>
    </alternativeName>
    <alternativeName>
        <fullName evidence="8">Molybdopterin guanylyltransferase</fullName>
    </alternativeName>
    <alternativeName>
        <fullName evidence="8">Molybdopterin-guanine dinucleotide synthase</fullName>
        <shortName evidence="8">MGD synthase</shortName>
    </alternativeName>
</protein>
<dbReference type="PANTHER" id="PTHR19136:SF81">
    <property type="entry name" value="MOLYBDENUM COFACTOR GUANYLYLTRANSFERASE"/>
    <property type="match status" value="1"/>
</dbReference>
<keyword evidence="5 8" id="KW-0460">Magnesium</keyword>
<comment type="subcellular location">
    <subcellularLocation>
        <location evidence="8">Cytoplasm</location>
    </subcellularLocation>
</comment>
<feature type="binding site" evidence="8">
    <location>
        <begin position="12"/>
        <end position="14"/>
    </location>
    <ligand>
        <name>GTP</name>
        <dbReference type="ChEBI" id="CHEBI:37565"/>
    </ligand>
</feature>
<dbReference type="GO" id="GO:0046872">
    <property type="term" value="F:metal ion binding"/>
    <property type="evidence" value="ECO:0007669"/>
    <property type="project" value="UniProtKB-KW"/>
</dbReference>
<dbReference type="Proteomes" id="UP000095200">
    <property type="component" value="Unassembled WGS sequence"/>
</dbReference>
<evidence type="ECO:0000256" key="3">
    <source>
        <dbReference type="ARBA" id="ARBA00022723"/>
    </source>
</evidence>
<comment type="catalytic activity">
    <reaction evidence="8">
        <text>Mo-molybdopterin + GTP + H(+) = Mo-molybdopterin guanine dinucleotide + diphosphate</text>
        <dbReference type="Rhea" id="RHEA:34243"/>
        <dbReference type="ChEBI" id="CHEBI:15378"/>
        <dbReference type="ChEBI" id="CHEBI:33019"/>
        <dbReference type="ChEBI" id="CHEBI:37565"/>
        <dbReference type="ChEBI" id="CHEBI:71302"/>
        <dbReference type="ChEBI" id="CHEBI:71310"/>
        <dbReference type="EC" id="2.7.7.77"/>
    </reaction>
</comment>
<comment type="caution">
    <text evidence="10">The sequence shown here is derived from an EMBL/GenBank/DDBJ whole genome shotgun (WGS) entry which is preliminary data.</text>
</comment>
<accession>A0A194AHQ0</accession>
<name>A0A194AHQ0_9BACT</name>
<dbReference type="GO" id="GO:0005525">
    <property type="term" value="F:GTP binding"/>
    <property type="evidence" value="ECO:0007669"/>
    <property type="project" value="UniProtKB-UniRule"/>
</dbReference>
<dbReference type="STRING" id="1592317.DPF_1005"/>
<evidence type="ECO:0000256" key="2">
    <source>
        <dbReference type="ARBA" id="ARBA00022679"/>
    </source>
</evidence>
<reference evidence="11" key="1">
    <citation type="submission" date="2016-06" db="EMBL/GenBank/DDBJ databases">
        <title>Draft genome sequence of Desulfoplanes formicivorans strain Pf12B.</title>
        <authorList>
            <person name="Watanabe M."/>
            <person name="Kojima H."/>
            <person name="Fukui M."/>
        </authorList>
    </citation>
    <scope>NUCLEOTIDE SEQUENCE [LARGE SCALE GENOMIC DNA]</scope>
    <source>
        <strain evidence="11">Pf12B</strain>
    </source>
</reference>
<evidence type="ECO:0000256" key="1">
    <source>
        <dbReference type="ARBA" id="ARBA00022490"/>
    </source>
</evidence>
<evidence type="ECO:0000256" key="7">
    <source>
        <dbReference type="ARBA" id="ARBA00023150"/>
    </source>
</evidence>
<evidence type="ECO:0000256" key="4">
    <source>
        <dbReference type="ARBA" id="ARBA00022741"/>
    </source>
</evidence>
<dbReference type="GO" id="GO:0006777">
    <property type="term" value="P:Mo-molybdopterin cofactor biosynthetic process"/>
    <property type="evidence" value="ECO:0007669"/>
    <property type="project" value="UniProtKB-KW"/>
</dbReference>
<comment type="cofactor">
    <cofactor evidence="8">
        <name>Mg(2+)</name>
        <dbReference type="ChEBI" id="CHEBI:18420"/>
    </cofactor>
</comment>
<dbReference type="PANTHER" id="PTHR19136">
    <property type="entry name" value="MOLYBDENUM COFACTOR GUANYLYLTRANSFERASE"/>
    <property type="match status" value="1"/>
</dbReference>
<keyword evidence="7 8" id="KW-0501">Molybdenum cofactor biosynthesis</keyword>
<dbReference type="AlphaFoldDB" id="A0A194AHQ0"/>
<comment type="function">
    <text evidence="8">Transfers a GMP moiety from GTP to Mo-molybdopterin (Mo-MPT) cofactor (Moco or molybdenum cofactor) to form Mo-molybdopterin guanine dinucleotide (Mo-MGD) cofactor.</text>
</comment>
<dbReference type="SUPFAM" id="SSF53448">
    <property type="entry name" value="Nucleotide-diphospho-sugar transferases"/>
    <property type="match status" value="1"/>
</dbReference>
<dbReference type="InterPro" id="IPR029044">
    <property type="entry name" value="Nucleotide-diphossugar_trans"/>
</dbReference>
<dbReference type="CDD" id="cd02503">
    <property type="entry name" value="MobA"/>
    <property type="match status" value="1"/>
</dbReference>
<keyword evidence="3 8" id="KW-0479">Metal-binding</keyword>
<dbReference type="EMBL" id="BDFE01000015">
    <property type="protein sequence ID" value="GAU08299.1"/>
    <property type="molecule type" value="Genomic_DNA"/>
</dbReference>
<feature type="domain" description="MobA-like NTP transferase" evidence="9">
    <location>
        <begin position="9"/>
        <end position="154"/>
    </location>
</feature>
<dbReference type="InterPro" id="IPR013482">
    <property type="entry name" value="Molybde_CF_guanTrfase"/>
</dbReference>
<gene>
    <name evidence="8" type="primary">mobA</name>
    <name evidence="10" type="ORF">DPF_1005</name>
</gene>
<keyword evidence="11" id="KW-1185">Reference proteome</keyword>
<dbReference type="HAMAP" id="MF_00316">
    <property type="entry name" value="MobA"/>
    <property type="match status" value="1"/>
</dbReference>
<keyword evidence="4 8" id="KW-0547">Nucleotide-binding</keyword>
<comment type="similarity">
    <text evidence="8">Belongs to the MobA family.</text>
</comment>
<dbReference type="EC" id="2.7.7.77" evidence="8"/>
<dbReference type="GO" id="GO:0005737">
    <property type="term" value="C:cytoplasm"/>
    <property type="evidence" value="ECO:0007669"/>
    <property type="project" value="UniProtKB-SubCell"/>
</dbReference>
<comment type="caution">
    <text evidence="8">Lacks conserved residue(s) required for the propagation of feature annotation.</text>
</comment>
<evidence type="ECO:0000256" key="5">
    <source>
        <dbReference type="ARBA" id="ARBA00022842"/>
    </source>
</evidence>
<evidence type="ECO:0000256" key="8">
    <source>
        <dbReference type="HAMAP-Rule" id="MF_00316"/>
    </source>
</evidence>
<dbReference type="InterPro" id="IPR025877">
    <property type="entry name" value="MobA-like_NTP_Trfase"/>
</dbReference>
<keyword evidence="1 8" id="KW-0963">Cytoplasm</keyword>
<comment type="domain">
    <text evidence="8">The N-terminal domain determines nucleotide recognition and specific binding, while the C-terminal domain determines the specific binding to the target protein.</text>
</comment>
<dbReference type="Gene3D" id="3.90.550.10">
    <property type="entry name" value="Spore Coat Polysaccharide Biosynthesis Protein SpsA, Chain A"/>
    <property type="match status" value="1"/>
</dbReference>
<feature type="binding site" evidence="8">
    <location>
        <position position="96"/>
    </location>
    <ligand>
        <name>Mg(2+)</name>
        <dbReference type="ChEBI" id="CHEBI:18420"/>
    </ligand>
</feature>
<keyword evidence="2 8" id="KW-0808">Transferase</keyword>